<dbReference type="Proteomes" id="UP000566819">
    <property type="component" value="Unassembled WGS sequence"/>
</dbReference>
<organism evidence="2 3">
    <name type="scientific">Cudoniella acicularis</name>
    <dbReference type="NCBI Taxonomy" id="354080"/>
    <lineage>
        <taxon>Eukaryota</taxon>
        <taxon>Fungi</taxon>
        <taxon>Dikarya</taxon>
        <taxon>Ascomycota</taxon>
        <taxon>Pezizomycotina</taxon>
        <taxon>Leotiomycetes</taxon>
        <taxon>Helotiales</taxon>
        <taxon>Tricladiaceae</taxon>
        <taxon>Cudoniella</taxon>
    </lineage>
</organism>
<gene>
    <name evidence="2" type="ORF">G7Y89_g15136</name>
</gene>
<evidence type="ECO:0000313" key="2">
    <source>
        <dbReference type="EMBL" id="KAF4617015.1"/>
    </source>
</evidence>
<keyword evidence="3" id="KW-1185">Reference proteome</keyword>
<comment type="caution">
    <text evidence="2">The sequence shown here is derived from an EMBL/GenBank/DDBJ whole genome shotgun (WGS) entry which is preliminary data.</text>
</comment>
<keyword evidence="1" id="KW-1133">Transmembrane helix</keyword>
<accession>A0A8H4QT90</accession>
<sequence>MRAVALRAAFHVLRDLRLAAEYLRGFEWIPVSFWQPGPIVKDEARGVSLTAEEGFDLISYADVARGIVKIVEEGDGMWIGKEVGFVALGGKKVKSLPPSTFIWMLVGLLGYYMPSLWLVGRKMGL</sequence>
<evidence type="ECO:0000256" key="1">
    <source>
        <dbReference type="SAM" id="Phobius"/>
    </source>
</evidence>
<keyword evidence="1" id="KW-0812">Transmembrane</keyword>
<evidence type="ECO:0000313" key="3">
    <source>
        <dbReference type="Proteomes" id="UP000566819"/>
    </source>
</evidence>
<keyword evidence="1" id="KW-0472">Membrane</keyword>
<protein>
    <submittedName>
        <fullName evidence="2">Uncharacterized protein</fullName>
    </submittedName>
</protein>
<proteinExistence type="predicted"/>
<dbReference type="OrthoDB" id="10254221at2759"/>
<feature type="transmembrane region" description="Helical" evidence="1">
    <location>
        <begin position="101"/>
        <end position="119"/>
    </location>
</feature>
<name>A0A8H4QT90_9HELO</name>
<dbReference type="AlphaFoldDB" id="A0A8H4QT90"/>
<reference evidence="2 3" key="1">
    <citation type="submission" date="2020-03" db="EMBL/GenBank/DDBJ databases">
        <title>Draft Genome Sequence of Cudoniella acicularis.</title>
        <authorList>
            <person name="Buettner E."/>
            <person name="Kellner H."/>
        </authorList>
    </citation>
    <scope>NUCLEOTIDE SEQUENCE [LARGE SCALE GENOMIC DNA]</scope>
    <source>
        <strain evidence="2 3">DSM 108380</strain>
    </source>
</reference>
<dbReference type="EMBL" id="JAAMPI010002221">
    <property type="protein sequence ID" value="KAF4617015.1"/>
    <property type="molecule type" value="Genomic_DNA"/>
</dbReference>